<dbReference type="Pfam" id="PF03592">
    <property type="entry name" value="Terminase_2"/>
    <property type="match status" value="1"/>
</dbReference>
<sequence>MSDPEKKKTSRKRKASSDLGKTQERIIANSTDLTMDQDDGYGEELSPKRKLFVENLVFVHMLNGTRAYMDTYGTRNQNSANACAARLLGIASVRAYRDELMTQALESRRSELEYIFVNVNKEIVTAQISDYINEEGEVSLDLLKNQNPRAVKEVTTTILYTKAGDEVITRKFKLEGKQKSLEMLSRYLRLGEEDKNRAITIQFSVEESGL</sequence>
<feature type="region of interest" description="Disordered" evidence="1">
    <location>
        <begin position="1"/>
        <end position="32"/>
    </location>
</feature>
<dbReference type="RefSeq" id="WP_004486512.1">
    <property type="nucleotide sequence ID" value="NZ_AHOQ02000048.1"/>
</dbReference>
<evidence type="ECO:0000313" key="3">
    <source>
        <dbReference type="Proteomes" id="UP000012160"/>
    </source>
</evidence>
<accession>M6UGV3</accession>
<dbReference type="InterPro" id="IPR038713">
    <property type="entry name" value="Terminase_Gp1_N_sf"/>
</dbReference>
<dbReference type="EMBL" id="AHOQ02000048">
    <property type="protein sequence ID" value="EMO43780.1"/>
    <property type="molecule type" value="Genomic_DNA"/>
</dbReference>
<dbReference type="InterPro" id="IPR005335">
    <property type="entry name" value="Terminase_ssu"/>
</dbReference>
<evidence type="ECO:0000256" key="1">
    <source>
        <dbReference type="SAM" id="MobiDB-lite"/>
    </source>
</evidence>
<comment type="caution">
    <text evidence="2">The sequence shown here is derived from an EMBL/GenBank/DDBJ whole genome shotgun (WGS) entry which is preliminary data.</text>
</comment>
<reference evidence="2 3" key="1">
    <citation type="submission" date="2013-01" db="EMBL/GenBank/DDBJ databases">
        <authorList>
            <person name="Harkins D.M."/>
            <person name="Durkin A.S."/>
            <person name="Brinkac L.M."/>
            <person name="Haft D.H."/>
            <person name="Selengut J.D."/>
            <person name="Sanka R."/>
            <person name="DePew J."/>
            <person name="Purushe J."/>
            <person name="Matthias M.A."/>
            <person name="Vinetz J.M."/>
            <person name="Sutton G.G."/>
            <person name="Nierman W.C."/>
            <person name="Fouts D.E."/>
        </authorList>
    </citation>
    <scope>NUCLEOTIDE SEQUENCE [LARGE SCALE GENOMIC DNA]</scope>
    <source>
        <strain evidence="2 3">ZUN179</strain>
    </source>
</reference>
<evidence type="ECO:0000313" key="2">
    <source>
        <dbReference type="EMBL" id="EMO43780.1"/>
    </source>
</evidence>
<dbReference type="GO" id="GO:0051276">
    <property type="term" value="P:chromosome organization"/>
    <property type="evidence" value="ECO:0007669"/>
    <property type="project" value="InterPro"/>
</dbReference>
<name>M6UGV3_9LEPT</name>
<proteinExistence type="predicted"/>
<gene>
    <name evidence="2" type="ORF">LEP1GSC187_0511</name>
</gene>
<organism evidence="2 3">
    <name type="scientific">Leptospira santarosai str. ZUN179</name>
    <dbReference type="NCBI Taxonomy" id="1049985"/>
    <lineage>
        <taxon>Bacteria</taxon>
        <taxon>Pseudomonadati</taxon>
        <taxon>Spirochaetota</taxon>
        <taxon>Spirochaetia</taxon>
        <taxon>Leptospirales</taxon>
        <taxon>Leptospiraceae</taxon>
        <taxon>Leptospira</taxon>
    </lineage>
</organism>
<dbReference type="Proteomes" id="UP000012160">
    <property type="component" value="Unassembled WGS sequence"/>
</dbReference>
<protein>
    <submittedName>
        <fullName evidence="2">Terminase small subunit</fullName>
    </submittedName>
</protein>
<dbReference type="Gene3D" id="1.10.10.1400">
    <property type="entry name" value="Terminase, small subunit, N-terminal DNA-binding domain, HTH motif"/>
    <property type="match status" value="1"/>
</dbReference>
<dbReference type="AlphaFoldDB" id="M6UGV3"/>